<sequence>MEEPKYLVGQLLLAMPGMSDPRFEKAVIAMCVHDEGGALGIGLGRLMPRIGFHSLLEQLGIDKGVAPDVPIHHGGPVEPQRGFILHTPDWGGEGSIHVADRWVLTATLDILRAIAEGKGPSRWAVALGYAGWGAGQLEEEMCRNGWFTTPGNDALLYDCDVNSRWATAFQTAGVDTRLLTADFGTA</sequence>
<dbReference type="SUPFAM" id="SSF143456">
    <property type="entry name" value="VC0467-like"/>
    <property type="match status" value="1"/>
</dbReference>
<comment type="similarity">
    <text evidence="1 2">Belongs to the UPF0301 (AlgH) family.</text>
</comment>
<gene>
    <name evidence="3" type="ORF">DF286_12675</name>
</gene>
<organism evidence="3 4">
    <name type="scientific">Allosphingosinicella humi</name>
    <dbReference type="NCBI Taxonomy" id="2068657"/>
    <lineage>
        <taxon>Bacteria</taxon>
        <taxon>Pseudomonadati</taxon>
        <taxon>Pseudomonadota</taxon>
        <taxon>Alphaproteobacteria</taxon>
        <taxon>Sphingomonadales</taxon>
        <taxon>Sphingomonadaceae</taxon>
        <taxon>Allosphingosinicella</taxon>
    </lineage>
</organism>
<protein>
    <recommendedName>
        <fullName evidence="2">UPF0301 protein DF286_12675</fullName>
    </recommendedName>
</protein>
<dbReference type="RefSeq" id="WP_109271774.1">
    <property type="nucleotide sequence ID" value="NZ_QFFF01000001.1"/>
</dbReference>
<proteinExistence type="inferred from homology"/>
<dbReference type="EMBL" id="QFFF01000001">
    <property type="protein sequence ID" value="PWG03635.1"/>
    <property type="molecule type" value="Genomic_DNA"/>
</dbReference>
<dbReference type="Gene3D" id="3.40.1740.10">
    <property type="entry name" value="VC0467-like"/>
    <property type="match status" value="1"/>
</dbReference>
<dbReference type="PANTHER" id="PTHR30327">
    <property type="entry name" value="UNCHARACTERIZED PROTEIN YQGE"/>
    <property type="match status" value="1"/>
</dbReference>
<name>A0A2U2J5L9_9SPHN</name>
<evidence type="ECO:0000256" key="1">
    <source>
        <dbReference type="ARBA" id="ARBA00009600"/>
    </source>
</evidence>
<dbReference type="Pfam" id="PF02622">
    <property type="entry name" value="DUF179"/>
    <property type="match status" value="1"/>
</dbReference>
<evidence type="ECO:0000256" key="2">
    <source>
        <dbReference type="HAMAP-Rule" id="MF_00758"/>
    </source>
</evidence>
<dbReference type="InterPro" id="IPR003774">
    <property type="entry name" value="AlgH-like"/>
</dbReference>
<dbReference type="Proteomes" id="UP000245916">
    <property type="component" value="Unassembled WGS sequence"/>
</dbReference>
<evidence type="ECO:0000313" key="4">
    <source>
        <dbReference type="Proteomes" id="UP000245916"/>
    </source>
</evidence>
<reference evidence="3 4" key="1">
    <citation type="submission" date="2018-05" db="EMBL/GenBank/DDBJ databases">
        <title>Genome of Sphingosinicella humi QZX222.</title>
        <authorList>
            <person name="Qiao Z."/>
            <person name="Wang G."/>
        </authorList>
    </citation>
    <scope>NUCLEOTIDE SEQUENCE [LARGE SCALE GENOMIC DNA]</scope>
    <source>
        <strain evidence="3 4">QZX222</strain>
    </source>
</reference>
<dbReference type="GO" id="GO:0005829">
    <property type="term" value="C:cytosol"/>
    <property type="evidence" value="ECO:0007669"/>
    <property type="project" value="TreeGrafter"/>
</dbReference>
<dbReference type="HAMAP" id="MF_00758">
    <property type="entry name" value="UPF0301"/>
    <property type="match status" value="1"/>
</dbReference>
<dbReference type="AlphaFoldDB" id="A0A2U2J5L9"/>
<accession>A0A2U2J5L9</accession>
<comment type="caution">
    <text evidence="3">The sequence shown here is derived from an EMBL/GenBank/DDBJ whole genome shotgun (WGS) entry which is preliminary data.</text>
</comment>
<dbReference type="OrthoDB" id="9807486at2"/>
<evidence type="ECO:0000313" key="3">
    <source>
        <dbReference type="EMBL" id="PWG03635.1"/>
    </source>
</evidence>
<dbReference type="PANTHER" id="PTHR30327:SF1">
    <property type="entry name" value="UPF0301 PROTEIN YQGE"/>
    <property type="match status" value="1"/>
</dbReference>
<keyword evidence="4" id="KW-1185">Reference proteome</keyword>